<evidence type="ECO:0000313" key="1">
    <source>
        <dbReference type="EMBL" id="QJR12704.1"/>
    </source>
</evidence>
<accession>A0A6M4H287</accession>
<sequence>MDRRVKVHQLFLGVCVVALGACATLDQRPKEQQVQERAQARWDLLLKGDVMGAYEYSSPGTKAVMSQEQFAGSIRLGFWKAVKVEKVVCESETACDAQLLVDYEFRGSPIRTPAKETWVKEGSTWWYLRK</sequence>
<organism evidence="1 2">
    <name type="scientific">Usitatibacter rugosus</name>
    <dbReference type="NCBI Taxonomy" id="2732067"/>
    <lineage>
        <taxon>Bacteria</taxon>
        <taxon>Pseudomonadati</taxon>
        <taxon>Pseudomonadota</taxon>
        <taxon>Betaproteobacteria</taxon>
        <taxon>Nitrosomonadales</taxon>
        <taxon>Usitatibacteraceae</taxon>
        <taxon>Usitatibacter</taxon>
    </lineage>
</organism>
<gene>
    <name evidence="1" type="ORF">DSM104443_03797</name>
</gene>
<dbReference type="Proteomes" id="UP000501534">
    <property type="component" value="Chromosome"/>
</dbReference>
<name>A0A6M4H287_9PROT</name>
<protein>
    <recommendedName>
        <fullName evidence="3">Lipoprotein</fullName>
    </recommendedName>
</protein>
<proteinExistence type="predicted"/>
<keyword evidence="2" id="KW-1185">Reference proteome</keyword>
<dbReference type="PROSITE" id="PS51257">
    <property type="entry name" value="PROKAR_LIPOPROTEIN"/>
    <property type="match status" value="1"/>
</dbReference>
<dbReference type="EMBL" id="CP053069">
    <property type="protein sequence ID" value="QJR12704.1"/>
    <property type="molecule type" value="Genomic_DNA"/>
</dbReference>
<dbReference type="KEGG" id="uru:DSM104443_03797"/>
<reference evidence="1 2" key="1">
    <citation type="submission" date="2020-04" db="EMBL/GenBank/DDBJ databases">
        <title>Usitatibacter rugosus gen. nov., sp. nov. and Usitatibacter palustris sp. nov., novel members of Usitatibacteraceae fam. nov. within the order Nitrosomonadales isolated from soil.</title>
        <authorList>
            <person name="Huber K.J."/>
            <person name="Neumann-Schaal M."/>
            <person name="Geppert A."/>
            <person name="Luckner M."/>
            <person name="Wanner G."/>
            <person name="Overmann J."/>
        </authorList>
    </citation>
    <scope>NUCLEOTIDE SEQUENCE [LARGE SCALE GENOMIC DNA]</scope>
    <source>
        <strain evidence="1 2">0125_3</strain>
    </source>
</reference>
<evidence type="ECO:0000313" key="2">
    <source>
        <dbReference type="Proteomes" id="UP000501534"/>
    </source>
</evidence>
<evidence type="ECO:0008006" key="3">
    <source>
        <dbReference type="Google" id="ProtNLM"/>
    </source>
</evidence>
<dbReference type="AlphaFoldDB" id="A0A6M4H287"/>